<dbReference type="Proteomes" id="UP000031623">
    <property type="component" value="Chromosome"/>
</dbReference>
<name>A0A090AGG9_9GAMM</name>
<dbReference type="KEGG" id="tig:THII_3011"/>
<sequence>MIIVLSCPRYKTCQATTWDGQANENAVVKNTDTLNLVGSSTPRRYPTLSPGHNSSRCWRQWLLESGSWWLRRNLRRQYHSSRHHLRLAMVEKAMLINLNGMVFGEVRLTMETKPGGNSLFLPTTCC</sequence>
<evidence type="ECO:0000313" key="1">
    <source>
        <dbReference type="EMBL" id="BAP57308.1"/>
    </source>
</evidence>
<accession>A0A090AGG9</accession>
<keyword evidence="2" id="KW-1185">Reference proteome</keyword>
<reference evidence="1 2" key="1">
    <citation type="journal article" date="2014" name="ISME J.">
        <title>Ecophysiology of Thioploca ingrica as revealed by the complete genome sequence supplemented with proteomic evidence.</title>
        <authorList>
            <person name="Kojima H."/>
            <person name="Ogura Y."/>
            <person name="Yamamoto N."/>
            <person name="Togashi T."/>
            <person name="Mori H."/>
            <person name="Watanabe T."/>
            <person name="Nemoto F."/>
            <person name="Kurokawa K."/>
            <person name="Hayashi T."/>
            <person name="Fukui M."/>
        </authorList>
    </citation>
    <scope>NUCLEOTIDE SEQUENCE [LARGE SCALE GENOMIC DNA]</scope>
</reference>
<dbReference type="EMBL" id="AP014633">
    <property type="protein sequence ID" value="BAP57308.1"/>
    <property type="molecule type" value="Genomic_DNA"/>
</dbReference>
<dbReference type="AlphaFoldDB" id="A0A090AGG9"/>
<evidence type="ECO:0000313" key="2">
    <source>
        <dbReference type="Proteomes" id="UP000031623"/>
    </source>
</evidence>
<protein>
    <submittedName>
        <fullName evidence="1">Uncharacterized protein</fullName>
    </submittedName>
</protein>
<organism evidence="1 2">
    <name type="scientific">Thioploca ingrica</name>
    <dbReference type="NCBI Taxonomy" id="40754"/>
    <lineage>
        <taxon>Bacteria</taxon>
        <taxon>Pseudomonadati</taxon>
        <taxon>Pseudomonadota</taxon>
        <taxon>Gammaproteobacteria</taxon>
        <taxon>Thiotrichales</taxon>
        <taxon>Thiotrichaceae</taxon>
        <taxon>Thioploca</taxon>
    </lineage>
</organism>
<proteinExistence type="predicted"/>
<dbReference type="HOGENOM" id="CLU_1980590_0_0_6"/>
<dbReference type="STRING" id="40754.THII_3011"/>
<gene>
    <name evidence="1" type="ORF">THII_3011</name>
</gene>